<comment type="caution">
    <text evidence="1">The sequence shown here is derived from an EMBL/GenBank/DDBJ whole genome shotgun (WGS) entry which is preliminary data.</text>
</comment>
<dbReference type="AlphaFoldDB" id="A0A813FNI4"/>
<protein>
    <submittedName>
        <fullName evidence="1">Uncharacterized protein</fullName>
    </submittedName>
</protein>
<dbReference type="Proteomes" id="UP000654075">
    <property type="component" value="Unassembled WGS sequence"/>
</dbReference>
<dbReference type="EMBL" id="CAJNNV010025690">
    <property type="protein sequence ID" value="CAE8615698.1"/>
    <property type="molecule type" value="Genomic_DNA"/>
</dbReference>
<dbReference type="EMBL" id="CAJNNW010032483">
    <property type="protein sequence ID" value="CAE8713330.1"/>
    <property type="molecule type" value="Genomic_DNA"/>
</dbReference>
<gene>
    <name evidence="1" type="ORF">PGLA1383_LOCUS33409</name>
    <name evidence="2" type="ORF">PGLA2088_LOCUS37469</name>
</gene>
<keyword evidence="3" id="KW-1185">Reference proteome</keyword>
<name>A0A813FNI4_POLGL</name>
<dbReference type="Proteomes" id="UP000626109">
    <property type="component" value="Unassembled WGS sequence"/>
</dbReference>
<reference evidence="1" key="1">
    <citation type="submission" date="2021-02" db="EMBL/GenBank/DDBJ databases">
        <authorList>
            <person name="Dougan E. K."/>
            <person name="Rhodes N."/>
            <person name="Thang M."/>
            <person name="Chan C."/>
        </authorList>
    </citation>
    <scope>NUCLEOTIDE SEQUENCE</scope>
</reference>
<proteinExistence type="predicted"/>
<evidence type="ECO:0000313" key="2">
    <source>
        <dbReference type="EMBL" id="CAE8713330.1"/>
    </source>
</evidence>
<evidence type="ECO:0000313" key="3">
    <source>
        <dbReference type="Proteomes" id="UP000654075"/>
    </source>
</evidence>
<accession>A0A813FNI4</accession>
<evidence type="ECO:0000313" key="1">
    <source>
        <dbReference type="EMBL" id="CAE8615698.1"/>
    </source>
</evidence>
<organism evidence="1 3">
    <name type="scientific">Polarella glacialis</name>
    <name type="common">Dinoflagellate</name>
    <dbReference type="NCBI Taxonomy" id="89957"/>
    <lineage>
        <taxon>Eukaryota</taxon>
        <taxon>Sar</taxon>
        <taxon>Alveolata</taxon>
        <taxon>Dinophyceae</taxon>
        <taxon>Suessiales</taxon>
        <taxon>Suessiaceae</taxon>
        <taxon>Polarella</taxon>
    </lineage>
</organism>
<sequence>MAYYQEPAAVMYYIQQADGSLTQHYGPAPTDLVPVGSGLPSAASMVATPSYPGYPGYPAATPAAAAAPVATTPVKAKKSTKKKKSGCC</sequence>